<comment type="catalytic activity">
    <reaction evidence="8">
        <text>DNA(n) + a 2'-deoxyribonucleoside 5'-triphosphate = DNA(n+1) + diphosphate</text>
        <dbReference type="Rhea" id="RHEA:22508"/>
        <dbReference type="Rhea" id="RHEA-COMP:17339"/>
        <dbReference type="Rhea" id="RHEA-COMP:17340"/>
        <dbReference type="ChEBI" id="CHEBI:33019"/>
        <dbReference type="ChEBI" id="CHEBI:61560"/>
        <dbReference type="ChEBI" id="CHEBI:173112"/>
        <dbReference type="EC" id="2.7.7.7"/>
    </reaction>
</comment>
<evidence type="ECO:0000256" key="7">
    <source>
        <dbReference type="ARBA" id="ARBA00034754"/>
    </source>
</evidence>
<dbReference type="GO" id="GO:0006261">
    <property type="term" value="P:DNA-templated DNA replication"/>
    <property type="evidence" value="ECO:0007669"/>
    <property type="project" value="TreeGrafter"/>
</dbReference>
<dbReference type="AlphaFoldDB" id="F0R0K4"/>
<dbReference type="EC" id="2.7.7.7" evidence="1"/>
<dbReference type="HOGENOM" id="CLU_044694_3_0_10"/>
<dbReference type="GO" id="GO:0003677">
    <property type="term" value="F:DNA binding"/>
    <property type="evidence" value="ECO:0007669"/>
    <property type="project" value="InterPro"/>
</dbReference>
<evidence type="ECO:0000256" key="3">
    <source>
        <dbReference type="ARBA" id="ARBA00022679"/>
    </source>
</evidence>
<dbReference type="STRING" id="667015.Bacsa_0644"/>
<dbReference type="Gene3D" id="1.20.272.10">
    <property type="match status" value="1"/>
</dbReference>
<evidence type="ECO:0000256" key="1">
    <source>
        <dbReference type="ARBA" id="ARBA00012417"/>
    </source>
</evidence>
<evidence type="ECO:0000259" key="9">
    <source>
        <dbReference type="Pfam" id="PF06144"/>
    </source>
</evidence>
<keyword evidence="11" id="KW-1185">Reference proteome</keyword>
<dbReference type="NCBIfam" id="TIGR01128">
    <property type="entry name" value="holA"/>
    <property type="match status" value="1"/>
</dbReference>
<evidence type="ECO:0000256" key="5">
    <source>
        <dbReference type="ARBA" id="ARBA00022705"/>
    </source>
</evidence>
<dbReference type="GO" id="GO:0009360">
    <property type="term" value="C:DNA polymerase III complex"/>
    <property type="evidence" value="ECO:0007669"/>
    <property type="project" value="InterPro"/>
</dbReference>
<dbReference type="Gene3D" id="1.10.8.60">
    <property type="match status" value="1"/>
</dbReference>
<dbReference type="InterPro" id="IPR005790">
    <property type="entry name" value="DNA_polIII_delta"/>
</dbReference>
<dbReference type="InterPro" id="IPR010372">
    <property type="entry name" value="DNA_pol3_delta_N"/>
</dbReference>
<feature type="domain" description="DNA polymerase III delta N-terminal" evidence="9">
    <location>
        <begin position="23"/>
        <end position="137"/>
    </location>
</feature>
<keyword evidence="6" id="KW-0239">DNA-directed DNA polymerase</keyword>
<dbReference type="eggNOG" id="COG1466">
    <property type="taxonomic scope" value="Bacteria"/>
</dbReference>
<accession>F0R0K4</accession>
<name>F0R0K4_PHOSB</name>
<organism evidence="10 11">
    <name type="scientific">Phocaeicola salanitronis (strain DSM 18170 / JCM 13657 / CCUG 60908 / BL78)</name>
    <name type="common">Bacteroides salanitronis</name>
    <dbReference type="NCBI Taxonomy" id="667015"/>
    <lineage>
        <taxon>Bacteria</taxon>
        <taxon>Pseudomonadati</taxon>
        <taxon>Bacteroidota</taxon>
        <taxon>Bacteroidia</taxon>
        <taxon>Bacteroidales</taxon>
        <taxon>Bacteroidaceae</taxon>
        <taxon>Phocaeicola</taxon>
    </lineage>
</organism>
<protein>
    <recommendedName>
        <fullName evidence="2">DNA polymerase III subunit delta</fullName>
        <ecNumber evidence="1">2.7.7.7</ecNumber>
    </recommendedName>
</protein>
<dbReference type="SUPFAM" id="SSF52540">
    <property type="entry name" value="P-loop containing nucleoside triphosphate hydrolases"/>
    <property type="match status" value="1"/>
</dbReference>
<dbReference type="Pfam" id="PF06144">
    <property type="entry name" value="DNA_pol3_delta"/>
    <property type="match status" value="1"/>
</dbReference>
<evidence type="ECO:0000256" key="4">
    <source>
        <dbReference type="ARBA" id="ARBA00022695"/>
    </source>
</evidence>
<gene>
    <name evidence="10" type="ordered locus">Bacsa_0644</name>
</gene>
<evidence type="ECO:0000256" key="2">
    <source>
        <dbReference type="ARBA" id="ARBA00017703"/>
    </source>
</evidence>
<dbReference type="Proteomes" id="UP000007486">
    <property type="component" value="Chromosome"/>
</dbReference>
<sequence>MAKETTYEEIVRNLKNKIYAPVYFLMGEEDYYIDRIADYILEYVLNDSEKEFNQTVLYGADTDIATVINAAKRYPMMSKYQVLVIKEAQNLKNLDELLYYLTKPMPSTILVFCYKHGSLDKRKKLTVEIEKTGVVFESKKLKDTQLPGFITSYLKRRQVEIEPKASELMAEFIGTDLSRMASELEKLIITLPKGQRRITPEQIERNIGISKDFNNFELRNALIAKDVFKANQIVKYFEENPKSNPLQVTLAVLFNFFSNLMLAYYAPEKNEQGIAAQLGLRSVWQARDYQTAMRCYTGVKVMKIIEAIRQCDVRSKGVGNASVSDGELLRELVYLILH</sequence>
<keyword evidence="3" id="KW-0808">Transferase</keyword>
<keyword evidence="4" id="KW-0548">Nucleotidyltransferase</keyword>
<dbReference type="EMBL" id="CP002530">
    <property type="protein sequence ID" value="ADY35240.1"/>
    <property type="molecule type" value="Genomic_DNA"/>
</dbReference>
<dbReference type="GO" id="GO:0003887">
    <property type="term" value="F:DNA-directed DNA polymerase activity"/>
    <property type="evidence" value="ECO:0007669"/>
    <property type="project" value="UniProtKB-KW"/>
</dbReference>
<dbReference type="PANTHER" id="PTHR34388:SF1">
    <property type="entry name" value="DNA POLYMERASE III SUBUNIT DELTA"/>
    <property type="match status" value="1"/>
</dbReference>
<dbReference type="Gene3D" id="3.40.50.300">
    <property type="entry name" value="P-loop containing nucleotide triphosphate hydrolases"/>
    <property type="match status" value="1"/>
</dbReference>
<keyword evidence="5" id="KW-0235">DNA replication</keyword>
<dbReference type="SUPFAM" id="SSF48019">
    <property type="entry name" value="post-AAA+ oligomerization domain-like"/>
    <property type="match status" value="1"/>
</dbReference>
<proteinExistence type="inferred from homology"/>
<evidence type="ECO:0000313" key="11">
    <source>
        <dbReference type="Proteomes" id="UP000007486"/>
    </source>
</evidence>
<dbReference type="OrthoDB" id="1172326at2"/>
<dbReference type="InterPro" id="IPR027417">
    <property type="entry name" value="P-loop_NTPase"/>
</dbReference>
<dbReference type="PANTHER" id="PTHR34388">
    <property type="entry name" value="DNA POLYMERASE III SUBUNIT DELTA"/>
    <property type="match status" value="1"/>
</dbReference>
<comment type="similarity">
    <text evidence="7">Belongs to the DNA polymerase HolA subunit family.</text>
</comment>
<evidence type="ECO:0000256" key="6">
    <source>
        <dbReference type="ARBA" id="ARBA00022932"/>
    </source>
</evidence>
<dbReference type="KEGG" id="bsa:Bacsa_0644"/>
<dbReference type="InterPro" id="IPR008921">
    <property type="entry name" value="DNA_pol3_clamp-load_cplx_C"/>
</dbReference>
<reference evidence="10 11" key="1">
    <citation type="journal article" date="2011" name="Stand. Genomic Sci.">
        <title>Complete genome sequence of Bacteroides salanitronis type strain (BL78).</title>
        <authorList>
            <person name="Gronow S."/>
            <person name="Held B."/>
            <person name="Lucas S."/>
            <person name="Lapidus A."/>
            <person name="Del Rio T.G."/>
            <person name="Nolan M."/>
            <person name="Tice H."/>
            <person name="Deshpande S."/>
            <person name="Cheng J.F."/>
            <person name="Pitluck S."/>
            <person name="Liolios K."/>
            <person name="Pagani I."/>
            <person name="Ivanova N."/>
            <person name="Mavromatis K."/>
            <person name="Pati A."/>
            <person name="Tapia R."/>
            <person name="Han C."/>
            <person name="Goodwin L."/>
            <person name="Chen A."/>
            <person name="Palaniappan K."/>
            <person name="Land M."/>
            <person name="Hauser L."/>
            <person name="Chang Y.J."/>
            <person name="Jeffries C.D."/>
            <person name="Brambilla E.M."/>
            <person name="Rohde M."/>
            <person name="Goker M."/>
            <person name="Detter J.C."/>
            <person name="Woyke T."/>
            <person name="Bristow J."/>
            <person name="Markowitz V."/>
            <person name="Hugenholtz P."/>
            <person name="Kyrpides N.C."/>
            <person name="Klenk H.P."/>
            <person name="Eisen J.A."/>
        </authorList>
    </citation>
    <scope>NUCLEOTIDE SEQUENCE [LARGE SCALE GENOMIC DNA]</scope>
    <source>
        <strain evidence="10 11">DSM 18170</strain>
    </source>
</reference>
<evidence type="ECO:0000313" key="10">
    <source>
        <dbReference type="EMBL" id="ADY35240.1"/>
    </source>
</evidence>
<evidence type="ECO:0000256" key="8">
    <source>
        <dbReference type="ARBA" id="ARBA00049244"/>
    </source>
</evidence>
<dbReference type="RefSeq" id="WP_013616695.1">
    <property type="nucleotide sequence ID" value="NC_015164.1"/>
</dbReference>